<evidence type="ECO:0000256" key="1">
    <source>
        <dbReference type="SAM" id="SignalP"/>
    </source>
</evidence>
<dbReference type="Proteomes" id="UP000661607">
    <property type="component" value="Unassembled WGS sequence"/>
</dbReference>
<evidence type="ECO:0000313" key="2">
    <source>
        <dbReference type="EMBL" id="MBE1563786.1"/>
    </source>
</evidence>
<dbReference type="RefSeq" id="WP_192778290.1">
    <property type="nucleotide sequence ID" value="NZ_BAAASY010000022.1"/>
</dbReference>
<sequence length="179" mass="19881">MLMTLAVTASLVLTGAPSSGAEPVSIRGATIQVPSSWKVKKTNWGAVHVLTGGCDRRAMECRGFWLLGPEGIKYASENNPFRVDEPYHPSSGVMQCTHDKRYFSSPMPSKPSVSGLRQVGSGHKAYYRQWKVTCHTERGKPTKVTYPQRIWYLPTSKILVVDEWATPGLGAMLKRASWR</sequence>
<proteinExistence type="predicted"/>
<feature type="signal peptide" evidence="1">
    <location>
        <begin position="1"/>
        <end position="21"/>
    </location>
</feature>
<dbReference type="EMBL" id="JADBEF010000001">
    <property type="protein sequence ID" value="MBE1563786.1"/>
    <property type="molecule type" value="Genomic_DNA"/>
</dbReference>
<evidence type="ECO:0000313" key="3">
    <source>
        <dbReference type="Proteomes" id="UP000661607"/>
    </source>
</evidence>
<comment type="caution">
    <text evidence="2">The sequence shown here is derived from an EMBL/GenBank/DDBJ whole genome shotgun (WGS) entry which is preliminary data.</text>
</comment>
<keyword evidence="1" id="KW-0732">Signal</keyword>
<reference evidence="2 3" key="1">
    <citation type="submission" date="2020-10" db="EMBL/GenBank/DDBJ databases">
        <title>Sequencing the genomes of 1000 actinobacteria strains.</title>
        <authorList>
            <person name="Klenk H.-P."/>
        </authorList>
    </citation>
    <scope>NUCLEOTIDE SEQUENCE [LARGE SCALE GENOMIC DNA]</scope>
    <source>
        <strain evidence="2 3">DSM 43748</strain>
    </source>
</reference>
<feature type="chain" id="PRO_5045485055" evidence="1">
    <location>
        <begin position="22"/>
        <end position="179"/>
    </location>
</feature>
<accession>A0ABR9KPV1</accession>
<organism evidence="2 3">
    <name type="scientific">Nonomuraea africana</name>
    <dbReference type="NCBI Taxonomy" id="46171"/>
    <lineage>
        <taxon>Bacteria</taxon>
        <taxon>Bacillati</taxon>
        <taxon>Actinomycetota</taxon>
        <taxon>Actinomycetes</taxon>
        <taxon>Streptosporangiales</taxon>
        <taxon>Streptosporangiaceae</taxon>
        <taxon>Nonomuraea</taxon>
    </lineage>
</organism>
<gene>
    <name evidence="2" type="ORF">H4W81_006565</name>
</gene>
<protein>
    <submittedName>
        <fullName evidence="2">Uncharacterized protein</fullName>
    </submittedName>
</protein>
<keyword evidence="3" id="KW-1185">Reference proteome</keyword>
<name>A0ABR9KPV1_9ACTN</name>